<proteinExistence type="predicted"/>
<feature type="compositionally biased region" description="Basic residues" evidence="2">
    <location>
        <begin position="121"/>
        <end position="130"/>
    </location>
</feature>
<dbReference type="EMBL" id="KV006333">
    <property type="protein sequence ID" value="KZV33146.1"/>
    <property type="molecule type" value="Genomic_DNA"/>
</dbReference>
<protein>
    <submittedName>
        <fullName evidence="3">Uncharacterized protein</fullName>
    </submittedName>
</protein>
<feature type="coiled-coil region" evidence="1">
    <location>
        <begin position="139"/>
        <end position="176"/>
    </location>
</feature>
<dbReference type="OrthoDB" id="1721092at2759"/>
<feature type="compositionally biased region" description="Low complexity" evidence="2">
    <location>
        <begin position="95"/>
        <end position="113"/>
    </location>
</feature>
<name>A0A2Z7BMF5_9LAMI</name>
<keyword evidence="1" id="KW-0175">Coiled coil</keyword>
<evidence type="ECO:0000313" key="4">
    <source>
        <dbReference type="Proteomes" id="UP000250235"/>
    </source>
</evidence>
<gene>
    <name evidence="3" type="ORF">F511_18162</name>
</gene>
<evidence type="ECO:0000256" key="1">
    <source>
        <dbReference type="SAM" id="Coils"/>
    </source>
</evidence>
<reference evidence="3 4" key="1">
    <citation type="journal article" date="2015" name="Proc. Natl. Acad. Sci. U.S.A.">
        <title>The resurrection genome of Boea hygrometrica: A blueprint for survival of dehydration.</title>
        <authorList>
            <person name="Xiao L."/>
            <person name="Yang G."/>
            <person name="Zhang L."/>
            <person name="Yang X."/>
            <person name="Zhao S."/>
            <person name="Ji Z."/>
            <person name="Zhou Q."/>
            <person name="Hu M."/>
            <person name="Wang Y."/>
            <person name="Chen M."/>
            <person name="Xu Y."/>
            <person name="Jin H."/>
            <person name="Xiao X."/>
            <person name="Hu G."/>
            <person name="Bao F."/>
            <person name="Hu Y."/>
            <person name="Wan P."/>
            <person name="Li L."/>
            <person name="Deng X."/>
            <person name="Kuang T."/>
            <person name="Xiang C."/>
            <person name="Zhu J.K."/>
            <person name="Oliver M.J."/>
            <person name="He Y."/>
        </authorList>
    </citation>
    <scope>NUCLEOTIDE SEQUENCE [LARGE SCALE GENOMIC DNA]</scope>
    <source>
        <strain evidence="4">cv. XS01</strain>
    </source>
</reference>
<evidence type="ECO:0000256" key="2">
    <source>
        <dbReference type="SAM" id="MobiDB-lite"/>
    </source>
</evidence>
<organism evidence="3 4">
    <name type="scientific">Dorcoceras hygrometricum</name>
    <dbReference type="NCBI Taxonomy" id="472368"/>
    <lineage>
        <taxon>Eukaryota</taxon>
        <taxon>Viridiplantae</taxon>
        <taxon>Streptophyta</taxon>
        <taxon>Embryophyta</taxon>
        <taxon>Tracheophyta</taxon>
        <taxon>Spermatophyta</taxon>
        <taxon>Magnoliopsida</taxon>
        <taxon>eudicotyledons</taxon>
        <taxon>Gunneridae</taxon>
        <taxon>Pentapetalae</taxon>
        <taxon>asterids</taxon>
        <taxon>lamiids</taxon>
        <taxon>Lamiales</taxon>
        <taxon>Gesneriaceae</taxon>
        <taxon>Didymocarpoideae</taxon>
        <taxon>Trichosporeae</taxon>
        <taxon>Loxocarpinae</taxon>
        <taxon>Dorcoceras</taxon>
    </lineage>
</organism>
<evidence type="ECO:0000313" key="3">
    <source>
        <dbReference type="EMBL" id="KZV33146.1"/>
    </source>
</evidence>
<keyword evidence="4" id="KW-1185">Reference proteome</keyword>
<dbReference type="AlphaFoldDB" id="A0A2Z7BMF5"/>
<accession>A0A2Z7BMF5</accession>
<dbReference type="Proteomes" id="UP000250235">
    <property type="component" value="Unassembled WGS sequence"/>
</dbReference>
<dbReference type="PANTHER" id="PTHR37614:SF2">
    <property type="entry name" value="OS02G0121400 PROTEIN"/>
    <property type="match status" value="1"/>
</dbReference>
<dbReference type="PANTHER" id="PTHR37614">
    <property type="entry name" value="OS02G0121400 PROTEIN"/>
    <property type="match status" value="1"/>
</dbReference>
<sequence>MNSAEERDVEDMKMRRSETTRYCSLVASATQEELLVAEILLGLESVIPLARFNWGFRKKRSCLDAAPPAPPSFQIVEEDIEVRRPLVEAEKEDATAAATATTSPATPLSFSPSESDEKSRRSSKNNSKKRSTAEFIDMIEELTEHGDLLRVKVENARKQYNELKSLNSDLKAMKQVALKTRQIEEGPQREMGRFLNLGMDFIQRDETIMVPHRQPFVADQTAYKIHDCFGPIITQTYSPTNGLDSVNSVGPSGIPDLNLTAEEAFEVDSIQPFDVNREIADRRARFAEARRMRRGIIKIKSMRSACGIKLPRI</sequence>
<feature type="region of interest" description="Disordered" evidence="2">
    <location>
        <begin position="89"/>
        <end position="131"/>
    </location>
</feature>